<feature type="compositionally biased region" description="Polar residues" evidence="1">
    <location>
        <begin position="92"/>
        <end position="115"/>
    </location>
</feature>
<dbReference type="OrthoDB" id="2575639at2759"/>
<dbReference type="InParanoid" id="A0A1Y2B1S5"/>
<dbReference type="Proteomes" id="UP000193986">
    <property type="component" value="Unassembled WGS sequence"/>
</dbReference>
<feature type="compositionally biased region" description="Acidic residues" evidence="1">
    <location>
        <begin position="413"/>
        <end position="424"/>
    </location>
</feature>
<feature type="region of interest" description="Disordered" evidence="1">
    <location>
        <begin position="660"/>
        <end position="679"/>
    </location>
</feature>
<dbReference type="AlphaFoldDB" id="A0A1Y2B1S5"/>
<feature type="compositionally biased region" description="Low complexity" evidence="1">
    <location>
        <begin position="275"/>
        <end position="295"/>
    </location>
</feature>
<keyword evidence="3" id="KW-1185">Reference proteome</keyword>
<feature type="region of interest" description="Disordered" evidence="1">
    <location>
        <begin position="695"/>
        <end position="730"/>
    </location>
</feature>
<organism evidence="2 3">
    <name type="scientific">Naematelia encephala</name>
    <dbReference type="NCBI Taxonomy" id="71784"/>
    <lineage>
        <taxon>Eukaryota</taxon>
        <taxon>Fungi</taxon>
        <taxon>Dikarya</taxon>
        <taxon>Basidiomycota</taxon>
        <taxon>Agaricomycotina</taxon>
        <taxon>Tremellomycetes</taxon>
        <taxon>Tremellales</taxon>
        <taxon>Naemateliaceae</taxon>
        <taxon>Naematelia</taxon>
    </lineage>
</organism>
<feature type="compositionally biased region" description="Low complexity" evidence="1">
    <location>
        <begin position="182"/>
        <end position="196"/>
    </location>
</feature>
<feature type="compositionally biased region" description="Acidic residues" evidence="1">
    <location>
        <begin position="198"/>
        <end position="210"/>
    </location>
</feature>
<evidence type="ECO:0000256" key="1">
    <source>
        <dbReference type="SAM" id="MobiDB-lite"/>
    </source>
</evidence>
<comment type="caution">
    <text evidence="2">The sequence shown here is derived from an EMBL/GenBank/DDBJ whole genome shotgun (WGS) entry which is preliminary data.</text>
</comment>
<feature type="compositionally biased region" description="Acidic residues" evidence="1">
    <location>
        <begin position="75"/>
        <end position="84"/>
    </location>
</feature>
<gene>
    <name evidence="2" type="ORF">BCR39DRAFT_533862</name>
</gene>
<feature type="compositionally biased region" description="Low complexity" evidence="1">
    <location>
        <begin position="64"/>
        <end position="74"/>
    </location>
</feature>
<sequence length="730" mass="78609">MAGLSSRTGTGRRKASASPTITYSPHPSVPKLKLNLRSSSPASPVPSSKPRKSSSQQRKHLHQSSSDSDSSELTPPDEDDEIDVEERITPRSLKTQAGSTPRSLKTQGGHSNSNKKGGVIITPKGKKKSSNIPAGGSLKSITQSGPGGRERKREAKNGERERRRARDEKFSMDLGEGYNAVASSSRTSRPISTPASDAETESSYGDDEAEGTGPTFADIGHESDDDAMPVLPDGLVGQEVEDLAYGAGEMFTLNGWGDEDDEEDDEVFIAQLSGSEADVQSQSSVQESNSDAVMSDSDEVSTSDDEVDEFGFPVPSSASLFPKGSDGTPEAPLVLMENWDGQLVLVQPRQERSRSRRRGSRGSHTNASIADSMVTSTADPQGGLRIDPDAADGEFDSDSSFWSGESDKGGDGDTTDSMDEDDMPMLDSPALQGIIEQQMMNVGIANAPSPIEMNGGPSIVITDAEAEALTSTLADIDQATSVLASIDTPQTPAPIVPTMGTFHPAIEHPSQHAVIDGSKTTTKSPFTHRRRPGRGRDGQSVASSREESKDRKRKSPTQPFDPFSPVTPSAAALAKRARYSSIPGHPRFRRAHQAEYEERAITSSDEEEEEDCVVPMDLEEMIHESVMAPPVRESPERHFRFDRVRVEGYLRRTLMSGGQRDTGVHVNRQPFSSPTAASGGAMLRLGGGITDTLMGHLGGPLSSPVLQPVENRRDRRRRERARDVVIPLQI</sequence>
<feature type="compositionally biased region" description="Acidic residues" evidence="1">
    <location>
        <begin position="296"/>
        <end position="309"/>
    </location>
</feature>
<feature type="region of interest" description="Disordered" evidence="1">
    <location>
        <begin position="345"/>
        <end position="426"/>
    </location>
</feature>
<feature type="compositionally biased region" description="Polar residues" evidence="1">
    <location>
        <begin position="364"/>
        <end position="379"/>
    </location>
</feature>
<feature type="compositionally biased region" description="Low complexity" evidence="1">
    <location>
        <begin position="37"/>
        <end position="48"/>
    </location>
</feature>
<proteinExistence type="predicted"/>
<evidence type="ECO:0000313" key="3">
    <source>
        <dbReference type="Proteomes" id="UP000193986"/>
    </source>
</evidence>
<feature type="region of interest" description="Disordered" evidence="1">
    <location>
        <begin position="274"/>
        <end position="332"/>
    </location>
</feature>
<reference evidence="2 3" key="1">
    <citation type="submission" date="2016-07" db="EMBL/GenBank/DDBJ databases">
        <title>Pervasive Adenine N6-methylation of Active Genes in Fungi.</title>
        <authorList>
            <consortium name="DOE Joint Genome Institute"/>
            <person name="Mondo S.J."/>
            <person name="Dannebaum R.O."/>
            <person name="Kuo R.C."/>
            <person name="Labutti K."/>
            <person name="Haridas S."/>
            <person name="Kuo A."/>
            <person name="Salamov A."/>
            <person name="Ahrendt S.R."/>
            <person name="Lipzen A."/>
            <person name="Sullivan W."/>
            <person name="Andreopoulos W.B."/>
            <person name="Clum A."/>
            <person name="Lindquist E."/>
            <person name="Daum C."/>
            <person name="Ramamoorthy G.K."/>
            <person name="Gryganskyi A."/>
            <person name="Culley D."/>
            <person name="Magnuson J.K."/>
            <person name="James T.Y."/>
            <person name="O'Malley M.A."/>
            <person name="Stajich J.E."/>
            <person name="Spatafora J.W."/>
            <person name="Visel A."/>
            <person name="Grigoriev I.V."/>
        </authorList>
    </citation>
    <scope>NUCLEOTIDE SEQUENCE [LARGE SCALE GENOMIC DNA]</scope>
    <source>
        <strain evidence="2 3">68-887.2</strain>
    </source>
</reference>
<feature type="compositionally biased region" description="Basic and acidic residues" evidence="1">
    <location>
        <begin position="148"/>
        <end position="171"/>
    </location>
</feature>
<protein>
    <submittedName>
        <fullName evidence="2">Uncharacterized protein</fullName>
    </submittedName>
</protein>
<feature type="region of interest" description="Disordered" evidence="1">
    <location>
        <begin position="1"/>
        <end position="232"/>
    </location>
</feature>
<accession>A0A1Y2B1S5</accession>
<name>A0A1Y2B1S5_9TREE</name>
<evidence type="ECO:0000313" key="2">
    <source>
        <dbReference type="EMBL" id="ORY28789.1"/>
    </source>
</evidence>
<feature type="compositionally biased region" description="Basic residues" evidence="1">
    <location>
        <begin position="49"/>
        <end position="62"/>
    </location>
</feature>
<feature type="region of interest" description="Disordered" evidence="1">
    <location>
        <begin position="508"/>
        <end position="610"/>
    </location>
</feature>
<dbReference type="EMBL" id="MCFC01000029">
    <property type="protein sequence ID" value="ORY28789.1"/>
    <property type="molecule type" value="Genomic_DNA"/>
</dbReference>